<dbReference type="PANTHER" id="PTHR46586">
    <property type="entry name" value="ANKYRIN REPEAT-CONTAINING PROTEIN"/>
    <property type="match status" value="1"/>
</dbReference>
<dbReference type="InterPro" id="IPR052050">
    <property type="entry name" value="SecEffector_AnkRepeat"/>
</dbReference>
<reference evidence="1 2" key="1">
    <citation type="submission" date="2018-06" db="EMBL/GenBank/DDBJ databases">
        <authorList>
            <consortium name="Pathogen Informatics"/>
            <person name="Doyle S."/>
        </authorList>
    </citation>
    <scope>NUCLEOTIDE SEQUENCE [LARGE SCALE GENOMIC DNA]</scope>
    <source>
        <strain evidence="1 2">NCTC11978</strain>
    </source>
</reference>
<dbReference type="SUPFAM" id="SSF48403">
    <property type="entry name" value="Ankyrin repeat"/>
    <property type="match status" value="1"/>
</dbReference>
<name>A0A378ISI2_9GAMM</name>
<dbReference type="EMBL" id="UGNY01000001">
    <property type="protein sequence ID" value="STX38053.1"/>
    <property type="molecule type" value="Genomic_DNA"/>
</dbReference>
<gene>
    <name evidence="1" type="ORF">NCTC11978_01233</name>
</gene>
<dbReference type="Gene3D" id="1.25.40.20">
    <property type="entry name" value="Ankyrin repeat-containing domain"/>
    <property type="match status" value="1"/>
</dbReference>
<evidence type="ECO:0000313" key="2">
    <source>
        <dbReference type="Proteomes" id="UP000254033"/>
    </source>
</evidence>
<proteinExistence type="predicted"/>
<accession>A0A378ISI2</accession>
<dbReference type="Proteomes" id="UP000254033">
    <property type="component" value="Unassembled WGS sequence"/>
</dbReference>
<evidence type="ECO:0000313" key="1">
    <source>
        <dbReference type="EMBL" id="STX38053.1"/>
    </source>
</evidence>
<protein>
    <submittedName>
        <fullName evidence="1">Ankyrin repeats (3 copies)</fullName>
    </submittedName>
</protein>
<dbReference type="PANTHER" id="PTHR46586:SF3">
    <property type="entry name" value="ANKYRIN REPEAT-CONTAINING PROTEIN"/>
    <property type="match status" value="1"/>
</dbReference>
<sequence>MLTSLLAWIEGNEEDFPFENQTLTRPFFEKEHTIEQQYHQRLIAKARVAWFKRDKKAATNQVSFPEAEAVEKHQHLLNFIEFGKRELATVASDSLFSLALKYCLSFPAESDSAKFILKSTQLFMALLQEDKTKALNFYEENKALFKDCEEINRQVAKELADIKIAGAVKSVETYLAFFSEELAQQKNALGISELFKTELYDVEKFAALLLWLLQQGVSSRAILRTNLLHDFLRYHLFTLDQEESAIRQLYVLLAQFPEAKKLVVQAGKVSCDERGFESYSLDGALHREEELLSVQVSAAPLDFTPTEENFAALSKLFGQPFLFAAVITPTVPENENWLNALKRSLNHESMLTKELPALINLIAVGQPAFLKELAKLVEESTVERLIALNSGSILHLLPYKPALFEQIKSVNVEKYIQQINISGASGPDVIAQLLAMLAVLLKHHHPSVGQVFDAIIEKLFDHSHLADDIELMRQLKRYPGWAIHLARRSAQLQQQLEECIGKATEQSSLTIESYQLIEDTWFEVSRKLQTLTYLNSQAKFDFYDKYTLYIRIAQACFKKQGSAFDINAFIELLSLQSPTQPSEDISEYERVLLEILTAIDDELIRNTIIDKLEAAPIQRHNWRVREYGGETAFLKAARQGNLGLLTNIAEIKQQSKSVMNKALLLAAEGGHWPVVNYLCADTIKLFTRRTICTVLIQAAEQGQLTAVQVFCNDDNPLPPKKILEKALQGAITNNRISVVRYLCQLTGNSFSKEVIERGFRLAAKLEHWDLAEYFCSLSANAPSQLQIEKMFEHAAETNCLELAKRLYRLENNAPRQIVIERVINKMARVGNLEFISYFCGLEDNPLSRSVIESALIEAAANGHLPLVKYLSNLELNRPSPQVQGKALQASIKAGKQDVIAYFCSLPTNRFLQGAVDFGILSAVKSQQATAMQFFCNLSNPPSRQAIENALQVAIKLGDTLAALYLCNLPTNAPSRRIVEQGLLSAVKGKQIALVQVFCSLLSDNKPRKPVLELALRKANTTEQIAIVDYLREVLGKPIIIRREVGTRLDCSLNRQLDSYGIFGHKQHRQAYRKLAKGSEELAVKDREHQLTESPSIA</sequence>
<dbReference type="InterPro" id="IPR036770">
    <property type="entry name" value="Ankyrin_rpt-contain_sf"/>
</dbReference>
<dbReference type="AlphaFoldDB" id="A0A378ISI2"/>
<organism evidence="1 2">
    <name type="scientific">Legionella feeleii</name>
    <dbReference type="NCBI Taxonomy" id="453"/>
    <lineage>
        <taxon>Bacteria</taxon>
        <taxon>Pseudomonadati</taxon>
        <taxon>Pseudomonadota</taxon>
        <taxon>Gammaproteobacteria</taxon>
        <taxon>Legionellales</taxon>
        <taxon>Legionellaceae</taxon>
        <taxon>Legionella</taxon>
    </lineage>
</organism>
<dbReference type="RefSeq" id="WP_115174932.1">
    <property type="nucleotide sequence ID" value="NZ_UGNY01000001.1"/>
</dbReference>